<dbReference type="GO" id="GO:0000278">
    <property type="term" value="P:mitotic cell cycle"/>
    <property type="evidence" value="ECO:0007669"/>
    <property type="project" value="TreeGrafter"/>
</dbReference>
<evidence type="ECO:0000256" key="2">
    <source>
        <dbReference type="ARBA" id="ARBA00022490"/>
    </source>
</evidence>
<dbReference type="SUPFAM" id="SSF52540">
    <property type="entry name" value="P-loop containing nucleoside triphosphate hydrolases"/>
    <property type="match status" value="1"/>
</dbReference>
<accession>A0A1R2BAI8</accession>
<dbReference type="Proteomes" id="UP000187209">
    <property type="component" value="Unassembled WGS sequence"/>
</dbReference>
<dbReference type="GO" id="GO:0005737">
    <property type="term" value="C:cytoplasm"/>
    <property type="evidence" value="ECO:0007669"/>
    <property type="project" value="UniProtKB-SubCell"/>
</dbReference>
<dbReference type="PANTHER" id="PTHR22706:SF1">
    <property type="entry name" value="ASSEMBLY FACTOR FOR SPINDLE MICROTUBULES"/>
    <property type="match status" value="1"/>
</dbReference>
<dbReference type="GO" id="GO:0007051">
    <property type="term" value="P:spindle organization"/>
    <property type="evidence" value="ECO:0007669"/>
    <property type="project" value="TreeGrafter"/>
</dbReference>
<evidence type="ECO:0000256" key="3">
    <source>
        <dbReference type="ARBA" id="ARBA00022737"/>
    </source>
</evidence>
<proteinExistence type="predicted"/>
<dbReference type="AlphaFoldDB" id="A0A1R2BAI8"/>
<dbReference type="InterPro" id="IPR027417">
    <property type="entry name" value="P-loop_NTPase"/>
</dbReference>
<dbReference type="Gene3D" id="1.20.5.190">
    <property type="match status" value="1"/>
</dbReference>
<keyword evidence="2" id="KW-0963">Cytoplasm</keyword>
<evidence type="ECO:0008006" key="7">
    <source>
        <dbReference type="Google" id="ProtNLM"/>
    </source>
</evidence>
<dbReference type="SMART" id="SM00015">
    <property type="entry name" value="IQ"/>
    <property type="match status" value="3"/>
</dbReference>
<evidence type="ECO:0000313" key="5">
    <source>
        <dbReference type="EMBL" id="OMJ73610.1"/>
    </source>
</evidence>
<keyword evidence="4" id="KW-0112">Calmodulin-binding</keyword>
<evidence type="ECO:0000256" key="1">
    <source>
        <dbReference type="ARBA" id="ARBA00004496"/>
    </source>
</evidence>
<dbReference type="InterPro" id="IPR051185">
    <property type="entry name" value="ASPM"/>
</dbReference>
<gene>
    <name evidence="5" type="ORF">SteCoe_27653</name>
</gene>
<dbReference type="PROSITE" id="PS50096">
    <property type="entry name" value="IQ"/>
    <property type="match status" value="3"/>
</dbReference>
<dbReference type="InterPro" id="IPR000048">
    <property type="entry name" value="IQ_motif_EF-hand-BS"/>
</dbReference>
<name>A0A1R2BAI8_9CILI</name>
<dbReference type="EMBL" id="MPUH01000809">
    <property type="protein sequence ID" value="OMJ73610.1"/>
    <property type="molecule type" value="Genomic_DNA"/>
</dbReference>
<protein>
    <recommendedName>
        <fullName evidence="7">Spermatogenesis-associated protein 17</fullName>
    </recommendedName>
</protein>
<keyword evidence="6" id="KW-1185">Reference proteome</keyword>
<dbReference type="OrthoDB" id="190375at2759"/>
<dbReference type="PANTHER" id="PTHR22706">
    <property type="entry name" value="ASSEMBLY FACTOR FOR SPINDLE MICROTUBULES"/>
    <property type="match status" value="1"/>
</dbReference>
<dbReference type="GO" id="GO:0051295">
    <property type="term" value="P:establishment of meiotic spindle localization"/>
    <property type="evidence" value="ECO:0007669"/>
    <property type="project" value="TreeGrafter"/>
</dbReference>
<reference evidence="5 6" key="1">
    <citation type="submission" date="2016-11" db="EMBL/GenBank/DDBJ databases">
        <title>The macronuclear genome of Stentor coeruleus: a giant cell with tiny introns.</title>
        <authorList>
            <person name="Slabodnick M."/>
            <person name="Ruby J.G."/>
            <person name="Reiff S.B."/>
            <person name="Swart E.C."/>
            <person name="Gosai S."/>
            <person name="Prabakaran S."/>
            <person name="Witkowska E."/>
            <person name="Larue G.E."/>
            <person name="Fisher S."/>
            <person name="Freeman R.M."/>
            <person name="Gunawardena J."/>
            <person name="Chu W."/>
            <person name="Stover N.A."/>
            <person name="Gregory B.D."/>
            <person name="Nowacki M."/>
            <person name="Derisi J."/>
            <person name="Roy S.W."/>
            <person name="Marshall W.F."/>
            <person name="Sood P."/>
        </authorList>
    </citation>
    <scope>NUCLEOTIDE SEQUENCE [LARGE SCALE GENOMIC DNA]</scope>
    <source>
        <strain evidence="5">WM001</strain>
    </source>
</reference>
<comment type="subcellular location">
    <subcellularLocation>
        <location evidence="1">Cytoplasm</location>
    </subcellularLocation>
</comment>
<dbReference type="Pfam" id="PF00612">
    <property type="entry name" value="IQ"/>
    <property type="match status" value="2"/>
</dbReference>
<keyword evidence="3" id="KW-0677">Repeat</keyword>
<sequence>MEYFDEFYVQRKARIMSEFYELINETEKYRFKDLKAAVKIEALWRMYKQRKFYLHQQWAVSVIKRVYRGYRTRKNFWKLTNMALSHQRKEFFSSAAVSIQRIYRGYYSRKYLHDFYARKKYLKYIEGKNQRRLEKMSKYQQQVFSEEQKRQEDYARMEFYKLSTNLHHLSSTKAVPGVYKGLEEVSDFGKHSLKN</sequence>
<evidence type="ECO:0000256" key="4">
    <source>
        <dbReference type="ARBA" id="ARBA00022860"/>
    </source>
</evidence>
<dbReference type="GO" id="GO:0000922">
    <property type="term" value="C:spindle pole"/>
    <property type="evidence" value="ECO:0007669"/>
    <property type="project" value="TreeGrafter"/>
</dbReference>
<dbReference type="GO" id="GO:0005516">
    <property type="term" value="F:calmodulin binding"/>
    <property type="evidence" value="ECO:0007669"/>
    <property type="project" value="UniProtKB-KW"/>
</dbReference>
<organism evidence="5 6">
    <name type="scientific">Stentor coeruleus</name>
    <dbReference type="NCBI Taxonomy" id="5963"/>
    <lineage>
        <taxon>Eukaryota</taxon>
        <taxon>Sar</taxon>
        <taxon>Alveolata</taxon>
        <taxon>Ciliophora</taxon>
        <taxon>Postciliodesmatophora</taxon>
        <taxon>Heterotrichea</taxon>
        <taxon>Heterotrichida</taxon>
        <taxon>Stentoridae</taxon>
        <taxon>Stentor</taxon>
    </lineage>
</organism>
<comment type="caution">
    <text evidence="5">The sequence shown here is derived from an EMBL/GenBank/DDBJ whole genome shotgun (WGS) entry which is preliminary data.</text>
</comment>
<evidence type="ECO:0000313" key="6">
    <source>
        <dbReference type="Proteomes" id="UP000187209"/>
    </source>
</evidence>